<evidence type="ECO:0000259" key="2">
    <source>
        <dbReference type="Pfam" id="PF01156"/>
    </source>
</evidence>
<dbReference type="AlphaFoldDB" id="A0A9J6EZ07"/>
<dbReference type="Pfam" id="PF01156">
    <property type="entry name" value="IU_nuc_hydro"/>
    <property type="match status" value="1"/>
</dbReference>
<organism evidence="3 4">
    <name type="scientific">Rhipicephalus microplus</name>
    <name type="common">Cattle tick</name>
    <name type="synonym">Boophilus microplus</name>
    <dbReference type="NCBI Taxonomy" id="6941"/>
    <lineage>
        <taxon>Eukaryota</taxon>
        <taxon>Metazoa</taxon>
        <taxon>Ecdysozoa</taxon>
        <taxon>Arthropoda</taxon>
        <taxon>Chelicerata</taxon>
        <taxon>Arachnida</taxon>
        <taxon>Acari</taxon>
        <taxon>Parasitiformes</taxon>
        <taxon>Ixodida</taxon>
        <taxon>Ixodoidea</taxon>
        <taxon>Ixodidae</taxon>
        <taxon>Rhipicephalinae</taxon>
        <taxon>Rhipicephalus</taxon>
        <taxon>Boophilus</taxon>
    </lineage>
</organism>
<feature type="domain" description="Inosine/uridine-preferring nucleoside hydrolase" evidence="2">
    <location>
        <begin position="10"/>
        <end position="321"/>
    </location>
</feature>
<dbReference type="InterPro" id="IPR001910">
    <property type="entry name" value="Inosine/uridine_hydrolase_dom"/>
</dbReference>
<evidence type="ECO:0000313" key="4">
    <source>
        <dbReference type="Proteomes" id="UP000821866"/>
    </source>
</evidence>
<protein>
    <recommendedName>
        <fullName evidence="2">Inosine/uridine-preferring nucleoside hydrolase domain-containing protein</fullName>
    </recommendedName>
</protein>
<dbReference type="InterPro" id="IPR036452">
    <property type="entry name" value="Ribo_hydro-like"/>
</dbReference>
<dbReference type="GO" id="GO:0016799">
    <property type="term" value="F:hydrolase activity, hydrolyzing N-glycosyl compounds"/>
    <property type="evidence" value="ECO:0007669"/>
    <property type="project" value="InterPro"/>
</dbReference>
<reference evidence="3" key="1">
    <citation type="journal article" date="2020" name="Cell">
        <title>Large-Scale Comparative Analyses of Tick Genomes Elucidate Their Genetic Diversity and Vector Capacities.</title>
        <authorList>
            <consortium name="Tick Genome and Microbiome Consortium (TIGMIC)"/>
            <person name="Jia N."/>
            <person name="Wang J."/>
            <person name="Shi W."/>
            <person name="Du L."/>
            <person name="Sun Y."/>
            <person name="Zhan W."/>
            <person name="Jiang J.F."/>
            <person name="Wang Q."/>
            <person name="Zhang B."/>
            <person name="Ji P."/>
            <person name="Bell-Sakyi L."/>
            <person name="Cui X.M."/>
            <person name="Yuan T.T."/>
            <person name="Jiang B.G."/>
            <person name="Yang W.F."/>
            <person name="Lam T.T."/>
            <person name="Chang Q.C."/>
            <person name="Ding S.J."/>
            <person name="Wang X.J."/>
            <person name="Zhu J.G."/>
            <person name="Ruan X.D."/>
            <person name="Zhao L."/>
            <person name="Wei J.T."/>
            <person name="Ye R.Z."/>
            <person name="Que T.C."/>
            <person name="Du C.H."/>
            <person name="Zhou Y.H."/>
            <person name="Cheng J.X."/>
            <person name="Dai P.F."/>
            <person name="Guo W.B."/>
            <person name="Han X.H."/>
            <person name="Huang E.J."/>
            <person name="Li L.F."/>
            <person name="Wei W."/>
            <person name="Gao Y.C."/>
            <person name="Liu J.Z."/>
            <person name="Shao H.Z."/>
            <person name="Wang X."/>
            <person name="Wang C.C."/>
            <person name="Yang T.C."/>
            <person name="Huo Q.B."/>
            <person name="Li W."/>
            <person name="Chen H.Y."/>
            <person name="Chen S.E."/>
            <person name="Zhou L.G."/>
            <person name="Ni X.B."/>
            <person name="Tian J.H."/>
            <person name="Sheng Y."/>
            <person name="Liu T."/>
            <person name="Pan Y.S."/>
            <person name="Xia L.Y."/>
            <person name="Li J."/>
            <person name="Zhao F."/>
            <person name="Cao W.C."/>
        </authorList>
    </citation>
    <scope>NUCLEOTIDE SEQUENCE</scope>
    <source>
        <strain evidence="3">Rmic-2018</strain>
    </source>
</reference>
<dbReference type="PANTHER" id="PTHR46190">
    <property type="entry name" value="SI:CH211-201H21.5-RELATED"/>
    <property type="match status" value="1"/>
</dbReference>
<evidence type="ECO:0000313" key="3">
    <source>
        <dbReference type="EMBL" id="KAH8039224.1"/>
    </source>
</evidence>
<dbReference type="Gene3D" id="3.90.245.10">
    <property type="entry name" value="Ribonucleoside hydrolase-like"/>
    <property type="match status" value="1"/>
</dbReference>
<gene>
    <name evidence="3" type="ORF">HPB51_005470</name>
</gene>
<keyword evidence="4" id="KW-1185">Reference proteome</keyword>
<comment type="caution">
    <text evidence="3">The sequence shown here is derived from an EMBL/GenBank/DDBJ whole genome shotgun (WGS) entry which is preliminary data.</text>
</comment>
<dbReference type="EMBL" id="JABSTU010000001">
    <property type="protein sequence ID" value="KAH8039224.1"/>
    <property type="molecule type" value="Genomic_DNA"/>
</dbReference>
<dbReference type="Proteomes" id="UP000821866">
    <property type="component" value="Chromosome 1"/>
</dbReference>
<dbReference type="VEuPathDB" id="VectorBase:LOC119161870"/>
<proteinExistence type="inferred from homology"/>
<sequence>MPDNGDQQLLLIDTDPGVDDVLAIMLALSSPCKVLAITCVSGNVELPHVYTNVLRILNYCGKLEIPVYQGCRRPLVTSPMNAACIHGKDGLGGASERYPLPADGAFERQSEHASQALVSLARKHAGAVTLVALAPLTNLAVASRLDPEFFANLKQLVVMGGTCDGKRTLPFLDKGIGNVTASGEFNFVCDPEAARVVLTEACEKIQLVPYETCIRHYLDWDWCTNWVNLNTHKSRMVRDISEGMMRRFRDTLKLPGFSCCDLLAMATAVNPGVVLKTEAYPAWLELHGTSTRGTLIVDKRPGMKGAKPNIPFVLQLDTNVLKEMYTHMVR</sequence>
<accession>A0A9J6EZ07</accession>
<dbReference type="SUPFAM" id="SSF53590">
    <property type="entry name" value="Nucleoside hydrolase"/>
    <property type="match status" value="1"/>
</dbReference>
<reference evidence="3" key="2">
    <citation type="submission" date="2021-09" db="EMBL/GenBank/DDBJ databases">
        <authorList>
            <person name="Jia N."/>
            <person name="Wang J."/>
            <person name="Shi W."/>
            <person name="Du L."/>
            <person name="Sun Y."/>
            <person name="Zhan W."/>
            <person name="Jiang J."/>
            <person name="Wang Q."/>
            <person name="Zhang B."/>
            <person name="Ji P."/>
            <person name="Sakyi L.B."/>
            <person name="Cui X."/>
            <person name="Yuan T."/>
            <person name="Jiang B."/>
            <person name="Yang W."/>
            <person name="Lam T.T.-Y."/>
            <person name="Chang Q."/>
            <person name="Ding S."/>
            <person name="Wang X."/>
            <person name="Zhu J."/>
            <person name="Ruan X."/>
            <person name="Zhao L."/>
            <person name="Wei J."/>
            <person name="Que T."/>
            <person name="Du C."/>
            <person name="Cheng J."/>
            <person name="Dai P."/>
            <person name="Han X."/>
            <person name="Huang E."/>
            <person name="Gao Y."/>
            <person name="Liu J."/>
            <person name="Shao H."/>
            <person name="Ye R."/>
            <person name="Li L."/>
            <person name="Wei W."/>
            <person name="Wang X."/>
            <person name="Wang C."/>
            <person name="Huo Q."/>
            <person name="Li W."/>
            <person name="Guo W."/>
            <person name="Chen H."/>
            <person name="Chen S."/>
            <person name="Zhou L."/>
            <person name="Zhou L."/>
            <person name="Ni X."/>
            <person name="Tian J."/>
            <person name="Zhou Y."/>
            <person name="Sheng Y."/>
            <person name="Liu T."/>
            <person name="Pan Y."/>
            <person name="Xia L."/>
            <person name="Li J."/>
            <person name="Zhao F."/>
            <person name="Cao W."/>
        </authorList>
    </citation>
    <scope>NUCLEOTIDE SEQUENCE</scope>
    <source>
        <strain evidence="3">Rmic-2018</strain>
        <tissue evidence="3">Larvae</tissue>
    </source>
</reference>
<evidence type="ECO:0000256" key="1">
    <source>
        <dbReference type="ARBA" id="ARBA00009176"/>
    </source>
</evidence>
<dbReference type="InterPro" id="IPR052775">
    <property type="entry name" value="IUN_hydrolase"/>
</dbReference>
<comment type="similarity">
    <text evidence="1">Belongs to the IUNH family.</text>
</comment>
<name>A0A9J6EZ07_RHIMP</name>
<dbReference type="PANTHER" id="PTHR46190:SF1">
    <property type="entry name" value="SI:CH211-201H21.5"/>
    <property type="match status" value="1"/>
</dbReference>